<dbReference type="InterPro" id="IPR051910">
    <property type="entry name" value="ComF/GntX_DNA_util-trans"/>
</dbReference>
<evidence type="ECO:0000313" key="2">
    <source>
        <dbReference type="Proteomes" id="UP000199025"/>
    </source>
</evidence>
<keyword evidence="2" id="KW-1185">Reference proteome</keyword>
<dbReference type="Gene3D" id="3.40.50.2020">
    <property type="match status" value="1"/>
</dbReference>
<evidence type="ECO:0000313" key="1">
    <source>
        <dbReference type="EMBL" id="SFK48958.1"/>
    </source>
</evidence>
<name>A0A1I3ZY07_9PSEU</name>
<keyword evidence="1" id="KW-0808">Transferase</keyword>
<dbReference type="EMBL" id="FORP01000022">
    <property type="protein sequence ID" value="SFK48958.1"/>
    <property type="molecule type" value="Genomic_DNA"/>
</dbReference>
<dbReference type="GO" id="GO:0016757">
    <property type="term" value="F:glycosyltransferase activity"/>
    <property type="evidence" value="ECO:0007669"/>
    <property type="project" value="UniProtKB-KW"/>
</dbReference>
<protein>
    <submittedName>
        <fullName evidence="1">Predicted amidophosphoribosyltransferases</fullName>
    </submittedName>
</protein>
<accession>A0A1I3ZY07</accession>
<dbReference type="InterPro" id="IPR029057">
    <property type="entry name" value="PRTase-like"/>
</dbReference>
<dbReference type="Proteomes" id="UP000199025">
    <property type="component" value="Unassembled WGS sequence"/>
</dbReference>
<dbReference type="STRING" id="115433.SAMN05421835_12297"/>
<sequence length="229" mass="23370">MGTGRLLGVGLGERVLELVLPATCAGCGAPGAACCARCLAGFGRPERVARGPTGGVGCYALARYEDIPRRLVLSYKERGRRDLAAPLGRVLAAALPHLPGASPDDEGVWWLVPAPSRRTASRVRGGPHMLRLARACAAALAEAGSSAAVAPALRLAAGARDAVGLTHAQRAANLAGRLRLDPRGLPPVHTRVVVLDDVLTTGATAAACARMLTEGGQKVTAVLTLTATG</sequence>
<reference evidence="1 2" key="1">
    <citation type="submission" date="2016-10" db="EMBL/GenBank/DDBJ databases">
        <authorList>
            <person name="de Groot N.N."/>
        </authorList>
    </citation>
    <scope>NUCLEOTIDE SEQUENCE [LARGE SCALE GENOMIC DNA]</scope>
    <source>
        <strain evidence="1 2">DSM 44468</strain>
    </source>
</reference>
<dbReference type="RefSeq" id="WP_245783302.1">
    <property type="nucleotide sequence ID" value="NZ_CBDQZW010000020.1"/>
</dbReference>
<organism evidence="1 2">
    <name type="scientific">Amycolatopsis sacchari</name>
    <dbReference type="NCBI Taxonomy" id="115433"/>
    <lineage>
        <taxon>Bacteria</taxon>
        <taxon>Bacillati</taxon>
        <taxon>Actinomycetota</taxon>
        <taxon>Actinomycetes</taxon>
        <taxon>Pseudonocardiales</taxon>
        <taxon>Pseudonocardiaceae</taxon>
        <taxon>Amycolatopsis</taxon>
    </lineage>
</organism>
<dbReference type="SUPFAM" id="SSF53271">
    <property type="entry name" value="PRTase-like"/>
    <property type="match status" value="1"/>
</dbReference>
<dbReference type="PANTHER" id="PTHR47505:SF1">
    <property type="entry name" value="DNA UTILIZATION PROTEIN YHGH"/>
    <property type="match status" value="1"/>
</dbReference>
<proteinExistence type="predicted"/>
<gene>
    <name evidence="1" type="ORF">SAMN05421835_12297</name>
</gene>
<dbReference type="AlphaFoldDB" id="A0A1I3ZY07"/>
<keyword evidence="1" id="KW-0328">Glycosyltransferase</keyword>
<dbReference type="PANTHER" id="PTHR47505">
    <property type="entry name" value="DNA UTILIZATION PROTEIN YHGH"/>
    <property type="match status" value="1"/>
</dbReference>